<accession>A0A9P5XJ37</accession>
<dbReference type="AlphaFoldDB" id="A0A9P5XJ37"/>
<organism evidence="2 3">
    <name type="scientific">Macrolepiota fuliginosa MF-IS2</name>
    <dbReference type="NCBI Taxonomy" id="1400762"/>
    <lineage>
        <taxon>Eukaryota</taxon>
        <taxon>Fungi</taxon>
        <taxon>Dikarya</taxon>
        <taxon>Basidiomycota</taxon>
        <taxon>Agaricomycotina</taxon>
        <taxon>Agaricomycetes</taxon>
        <taxon>Agaricomycetidae</taxon>
        <taxon>Agaricales</taxon>
        <taxon>Agaricineae</taxon>
        <taxon>Agaricaceae</taxon>
        <taxon>Macrolepiota</taxon>
    </lineage>
</organism>
<comment type="caution">
    <text evidence="2">The sequence shown here is derived from an EMBL/GenBank/DDBJ whole genome shotgun (WGS) entry which is preliminary data.</text>
</comment>
<sequence length="509" mass="57921">MTLFDLPPELLTRVLLYLPFTSVPNCQRVNRYLHVLISESAKLQYHIHLGISGLMDNPHCSLPVSERLGRLRARERRWEELNFDFDKIIDVPVVALWKRRRLSGGVLSLVYADGALYETQLPGEAGKEVKWKETFPKQTQIDAARRVYEHDLYVLVIVRPRIVHTNVARPRVIHEVQVHLNQLSTGGPHPNAQHIISFETHEEFGRPWSATECVGDHLVLVLRDRAEGYKPDDQVYVYEWKTGRLKMRLRAPFGSYSFPLFLTAHMFLLPNSTTGELEYWQIPQNLSEATFHQPHFILSLPRLGSDKVFGCIWCRAEPNPTNGPRDISKPFYADSHSAIVIFNIVIQSPSTPQDTTDFTFFVHRSSLVGYLDRFSAFISSDGRPSPVPYDSWGPSACRWFSHNSINGYQMGAISAVFGELSQGNEEHGANVPDISFNPPEVGVEPLPSPRVRPKAIIKSLDPLNDPDCCFEGIVYSSLPYTVHSSQDKYDFFELVLDEEDILGIPRVRT</sequence>
<dbReference type="Pfam" id="PF12937">
    <property type="entry name" value="F-box-like"/>
    <property type="match status" value="1"/>
</dbReference>
<feature type="domain" description="F-box" evidence="1">
    <location>
        <begin position="1"/>
        <end position="46"/>
    </location>
</feature>
<dbReference type="CDD" id="cd09917">
    <property type="entry name" value="F-box_SF"/>
    <property type="match status" value="1"/>
</dbReference>
<dbReference type="SUPFAM" id="SSF81383">
    <property type="entry name" value="F-box domain"/>
    <property type="match status" value="1"/>
</dbReference>
<dbReference type="PROSITE" id="PS50181">
    <property type="entry name" value="FBOX"/>
    <property type="match status" value="1"/>
</dbReference>
<dbReference type="InterPro" id="IPR001810">
    <property type="entry name" value="F-box_dom"/>
</dbReference>
<proteinExistence type="predicted"/>
<dbReference type="SMART" id="SM00256">
    <property type="entry name" value="FBOX"/>
    <property type="match status" value="1"/>
</dbReference>
<evidence type="ECO:0000313" key="2">
    <source>
        <dbReference type="EMBL" id="KAF9452343.1"/>
    </source>
</evidence>
<evidence type="ECO:0000313" key="3">
    <source>
        <dbReference type="Proteomes" id="UP000807342"/>
    </source>
</evidence>
<name>A0A9P5XJ37_9AGAR</name>
<dbReference type="EMBL" id="MU151072">
    <property type="protein sequence ID" value="KAF9452343.1"/>
    <property type="molecule type" value="Genomic_DNA"/>
</dbReference>
<dbReference type="OrthoDB" id="2751409at2759"/>
<keyword evidence="3" id="KW-1185">Reference proteome</keyword>
<dbReference type="Proteomes" id="UP000807342">
    <property type="component" value="Unassembled WGS sequence"/>
</dbReference>
<dbReference type="InterPro" id="IPR036047">
    <property type="entry name" value="F-box-like_dom_sf"/>
</dbReference>
<evidence type="ECO:0000259" key="1">
    <source>
        <dbReference type="PROSITE" id="PS50181"/>
    </source>
</evidence>
<protein>
    <recommendedName>
        <fullName evidence="1">F-box domain-containing protein</fullName>
    </recommendedName>
</protein>
<reference evidence="2" key="1">
    <citation type="submission" date="2020-11" db="EMBL/GenBank/DDBJ databases">
        <authorList>
            <consortium name="DOE Joint Genome Institute"/>
            <person name="Ahrendt S."/>
            <person name="Riley R."/>
            <person name="Andreopoulos W."/>
            <person name="Labutti K."/>
            <person name="Pangilinan J."/>
            <person name="Ruiz-Duenas F.J."/>
            <person name="Barrasa J.M."/>
            <person name="Sanchez-Garcia M."/>
            <person name="Camarero S."/>
            <person name="Miyauchi S."/>
            <person name="Serrano A."/>
            <person name="Linde D."/>
            <person name="Babiker R."/>
            <person name="Drula E."/>
            <person name="Ayuso-Fernandez I."/>
            <person name="Pacheco R."/>
            <person name="Padilla G."/>
            <person name="Ferreira P."/>
            <person name="Barriuso J."/>
            <person name="Kellner H."/>
            <person name="Castanera R."/>
            <person name="Alfaro M."/>
            <person name="Ramirez L."/>
            <person name="Pisabarro A.G."/>
            <person name="Kuo A."/>
            <person name="Tritt A."/>
            <person name="Lipzen A."/>
            <person name="He G."/>
            <person name="Yan M."/>
            <person name="Ng V."/>
            <person name="Cullen D."/>
            <person name="Martin F."/>
            <person name="Rosso M.-N."/>
            <person name="Henrissat B."/>
            <person name="Hibbett D."/>
            <person name="Martinez A.T."/>
            <person name="Grigoriev I.V."/>
        </authorList>
    </citation>
    <scope>NUCLEOTIDE SEQUENCE</scope>
    <source>
        <strain evidence="2">MF-IS2</strain>
    </source>
</reference>
<gene>
    <name evidence="2" type="ORF">P691DRAFT_722057</name>
</gene>